<dbReference type="EMBL" id="JACHJN010000008">
    <property type="protein sequence ID" value="MBB5958617.1"/>
    <property type="molecule type" value="Genomic_DNA"/>
</dbReference>
<dbReference type="SMART" id="SM00065">
    <property type="entry name" value="GAF"/>
    <property type="match status" value="1"/>
</dbReference>
<dbReference type="PIRSF" id="PIRSF036625">
    <property type="entry name" value="GAF_ANTAR"/>
    <property type="match status" value="1"/>
</dbReference>
<dbReference type="Pfam" id="PF03861">
    <property type="entry name" value="ANTAR"/>
    <property type="match status" value="1"/>
</dbReference>
<gene>
    <name evidence="6" type="ORF">FHS29_005225</name>
</gene>
<dbReference type="Proteomes" id="UP000547510">
    <property type="component" value="Unassembled WGS sequence"/>
</dbReference>
<name>A0A841CRF3_9PSEU</name>
<keyword evidence="4" id="KW-0804">Transcription</keyword>
<dbReference type="InterPro" id="IPR011006">
    <property type="entry name" value="CheY-like_superfamily"/>
</dbReference>
<evidence type="ECO:0000313" key="7">
    <source>
        <dbReference type="Proteomes" id="UP000547510"/>
    </source>
</evidence>
<evidence type="ECO:0000313" key="6">
    <source>
        <dbReference type="EMBL" id="MBB5958617.1"/>
    </source>
</evidence>
<dbReference type="InterPro" id="IPR036388">
    <property type="entry name" value="WH-like_DNA-bd_sf"/>
</dbReference>
<organism evidence="6 7">
    <name type="scientific">Saccharothrix tamanrassetensis</name>
    <dbReference type="NCBI Taxonomy" id="1051531"/>
    <lineage>
        <taxon>Bacteria</taxon>
        <taxon>Bacillati</taxon>
        <taxon>Actinomycetota</taxon>
        <taxon>Actinomycetes</taxon>
        <taxon>Pseudonocardiales</taxon>
        <taxon>Pseudonocardiaceae</taxon>
        <taxon>Saccharothrix</taxon>
    </lineage>
</organism>
<dbReference type="Pfam" id="PF13185">
    <property type="entry name" value="GAF_2"/>
    <property type="match status" value="1"/>
</dbReference>
<dbReference type="PROSITE" id="PS50921">
    <property type="entry name" value="ANTAR"/>
    <property type="match status" value="1"/>
</dbReference>
<keyword evidence="2" id="KW-0418">Kinase</keyword>
<evidence type="ECO:0000259" key="5">
    <source>
        <dbReference type="PROSITE" id="PS50921"/>
    </source>
</evidence>
<evidence type="ECO:0000256" key="3">
    <source>
        <dbReference type="ARBA" id="ARBA00023015"/>
    </source>
</evidence>
<comment type="caution">
    <text evidence="6">The sequence shown here is derived from an EMBL/GenBank/DDBJ whole genome shotgun (WGS) entry which is preliminary data.</text>
</comment>
<evidence type="ECO:0000256" key="2">
    <source>
        <dbReference type="ARBA" id="ARBA00022777"/>
    </source>
</evidence>
<proteinExistence type="predicted"/>
<dbReference type="SUPFAM" id="SSF55781">
    <property type="entry name" value="GAF domain-like"/>
    <property type="match status" value="1"/>
</dbReference>
<dbReference type="InterPro" id="IPR005561">
    <property type="entry name" value="ANTAR"/>
</dbReference>
<keyword evidence="1" id="KW-0808">Transferase</keyword>
<dbReference type="Gene3D" id="3.30.450.40">
    <property type="match status" value="1"/>
</dbReference>
<protein>
    <recommendedName>
        <fullName evidence="5">ANTAR domain-containing protein</fullName>
    </recommendedName>
</protein>
<dbReference type="InterPro" id="IPR012074">
    <property type="entry name" value="GAF_ANTAR"/>
</dbReference>
<dbReference type="Gene3D" id="1.10.10.10">
    <property type="entry name" value="Winged helix-like DNA-binding domain superfamily/Winged helix DNA-binding domain"/>
    <property type="match status" value="1"/>
</dbReference>
<dbReference type="GO" id="GO:0003723">
    <property type="term" value="F:RNA binding"/>
    <property type="evidence" value="ECO:0007669"/>
    <property type="project" value="InterPro"/>
</dbReference>
<keyword evidence="7" id="KW-1185">Reference proteome</keyword>
<dbReference type="SUPFAM" id="SSF52172">
    <property type="entry name" value="CheY-like"/>
    <property type="match status" value="1"/>
</dbReference>
<evidence type="ECO:0000256" key="1">
    <source>
        <dbReference type="ARBA" id="ARBA00022679"/>
    </source>
</evidence>
<dbReference type="AlphaFoldDB" id="A0A841CRF3"/>
<dbReference type="InterPro" id="IPR003018">
    <property type="entry name" value="GAF"/>
</dbReference>
<sequence length="251" mass="26835">MTSPEELGPPLLDALDDVTNALESLADALDREDDLRALVDQVCKQVVHAIPGVDEASVTLLHAGTPFTASATSDLVTRLDGVQYRENAGPCLDAAQSGRLVRATIEEAEDRWPVFARESRAAAMGSFLSAPLFVDSEHSGAINAYARPGHGFLELDGPLLGLYTAAVEAALRSHSKYLQAAGLAAQLRGALESRAVIDQAKGVIMAAHGVTADEAFIRLAERSQQDNIKVRDLAERFIADIVQRSPRPEAE</sequence>
<feature type="domain" description="ANTAR" evidence="5">
    <location>
        <begin position="177"/>
        <end position="238"/>
    </location>
</feature>
<dbReference type="InterPro" id="IPR029016">
    <property type="entry name" value="GAF-like_dom_sf"/>
</dbReference>
<evidence type="ECO:0000256" key="4">
    <source>
        <dbReference type="ARBA" id="ARBA00023163"/>
    </source>
</evidence>
<keyword evidence="3" id="KW-0805">Transcription regulation</keyword>
<dbReference type="SMART" id="SM01012">
    <property type="entry name" value="ANTAR"/>
    <property type="match status" value="1"/>
</dbReference>
<dbReference type="GO" id="GO:0016301">
    <property type="term" value="F:kinase activity"/>
    <property type="evidence" value="ECO:0007669"/>
    <property type="project" value="UniProtKB-KW"/>
</dbReference>
<accession>A0A841CRF3</accession>
<reference evidence="6 7" key="1">
    <citation type="submission" date="2020-08" db="EMBL/GenBank/DDBJ databases">
        <title>Genomic Encyclopedia of Type Strains, Phase III (KMG-III): the genomes of soil and plant-associated and newly described type strains.</title>
        <authorList>
            <person name="Whitman W."/>
        </authorList>
    </citation>
    <scope>NUCLEOTIDE SEQUENCE [LARGE SCALE GENOMIC DNA]</scope>
    <source>
        <strain evidence="6 7">CECT 8640</strain>
    </source>
</reference>